<sequence>MDNFYRAKAFQLCAASCSASKVLMLRAVQEKRQPRRHHYGDSVIPPPSRPCSETEPAASEPATPFTCPTLFARFVASAASLARTFGLAPVATGTAKSPPQESSAGEGGEDKRVVDTATMETPDATESSAPFRKHLRQGAFKFAQAYMVAARPLCTLQKANAFLLSATTDQCDTNILMSMVVEMIERVSV</sequence>
<evidence type="ECO:0000313" key="2">
    <source>
        <dbReference type="EMBL" id="RKO92865.1"/>
    </source>
</evidence>
<accession>A0A4P9WL36</accession>
<feature type="region of interest" description="Disordered" evidence="1">
    <location>
        <begin position="31"/>
        <end position="62"/>
    </location>
</feature>
<feature type="region of interest" description="Disordered" evidence="1">
    <location>
        <begin position="91"/>
        <end position="113"/>
    </location>
</feature>
<protein>
    <submittedName>
        <fullName evidence="2">Uncharacterized protein</fullName>
    </submittedName>
</protein>
<reference evidence="3" key="1">
    <citation type="journal article" date="2018" name="Nat. Microbiol.">
        <title>Leveraging single-cell genomics to expand the fungal tree of life.</title>
        <authorList>
            <person name="Ahrendt S.R."/>
            <person name="Quandt C.A."/>
            <person name="Ciobanu D."/>
            <person name="Clum A."/>
            <person name="Salamov A."/>
            <person name="Andreopoulos B."/>
            <person name="Cheng J.F."/>
            <person name="Woyke T."/>
            <person name="Pelin A."/>
            <person name="Henrissat B."/>
            <person name="Reynolds N.K."/>
            <person name="Benny G.L."/>
            <person name="Smith M.E."/>
            <person name="James T.Y."/>
            <person name="Grigoriev I.V."/>
        </authorList>
    </citation>
    <scope>NUCLEOTIDE SEQUENCE [LARGE SCALE GENOMIC DNA]</scope>
</reference>
<feature type="compositionally biased region" description="Polar residues" evidence="1">
    <location>
        <begin position="94"/>
        <end position="103"/>
    </location>
</feature>
<dbReference type="Proteomes" id="UP000269721">
    <property type="component" value="Unassembled WGS sequence"/>
</dbReference>
<dbReference type="EMBL" id="KZ994466">
    <property type="protein sequence ID" value="RKO92865.1"/>
    <property type="molecule type" value="Genomic_DNA"/>
</dbReference>
<evidence type="ECO:0000313" key="3">
    <source>
        <dbReference type="Proteomes" id="UP000269721"/>
    </source>
</evidence>
<dbReference type="AlphaFoldDB" id="A0A4P9WL36"/>
<gene>
    <name evidence="2" type="ORF">BDK51DRAFT_36538</name>
</gene>
<keyword evidence="3" id="KW-1185">Reference proteome</keyword>
<evidence type="ECO:0000256" key="1">
    <source>
        <dbReference type="SAM" id="MobiDB-lite"/>
    </source>
</evidence>
<organism evidence="2 3">
    <name type="scientific">Blyttiomyces helicus</name>
    <dbReference type="NCBI Taxonomy" id="388810"/>
    <lineage>
        <taxon>Eukaryota</taxon>
        <taxon>Fungi</taxon>
        <taxon>Fungi incertae sedis</taxon>
        <taxon>Chytridiomycota</taxon>
        <taxon>Chytridiomycota incertae sedis</taxon>
        <taxon>Chytridiomycetes</taxon>
        <taxon>Chytridiomycetes incertae sedis</taxon>
        <taxon>Blyttiomyces</taxon>
    </lineage>
</organism>
<name>A0A4P9WL36_9FUNG</name>
<proteinExistence type="predicted"/>